<dbReference type="Pfam" id="PF00379">
    <property type="entry name" value="Chitin_bind_4"/>
    <property type="match status" value="1"/>
</dbReference>
<gene>
    <name evidence="4" type="primary">LOC115883450</name>
</gene>
<dbReference type="InterPro" id="IPR050468">
    <property type="entry name" value="Cuticle_Struct_Prot"/>
</dbReference>
<keyword evidence="3" id="KW-1185">Reference proteome</keyword>
<keyword evidence="1 2" id="KW-0193">Cuticle</keyword>
<dbReference type="Proteomes" id="UP000504635">
    <property type="component" value="Unplaced"/>
</dbReference>
<sequence>MAKPEEWVGTRERADNTRTFAYADDLAITVEGKGFEDIEEKLESALKTMSTYYKKNSLKPNPTKTKFVHGAPYQEPVPILSQESEINPDGSYRWSYRSGDGTAQQQSGKLHQVAVGRDPVLEVQGSFSWYDPEGKLHELTYVANGDGYYPQSADIPAIPPAILKALEWNAAHPEEESS</sequence>
<dbReference type="GeneID" id="115883450"/>
<dbReference type="GO" id="GO:0062129">
    <property type="term" value="C:chitin-based extracellular matrix"/>
    <property type="evidence" value="ECO:0007669"/>
    <property type="project" value="TreeGrafter"/>
</dbReference>
<dbReference type="PROSITE" id="PS00233">
    <property type="entry name" value="CHIT_BIND_RR_1"/>
    <property type="match status" value="1"/>
</dbReference>
<dbReference type="PROSITE" id="PS51155">
    <property type="entry name" value="CHIT_BIND_RR_2"/>
    <property type="match status" value="1"/>
</dbReference>
<name>A0A6J2Y1U2_SITOR</name>
<protein>
    <submittedName>
        <fullName evidence="4">Endocuticle structural glycoprotein SgAbd-8-like</fullName>
    </submittedName>
</protein>
<dbReference type="PANTHER" id="PTHR10380:SF173">
    <property type="entry name" value="CUTICULAR PROTEIN 47EF, ISOFORM C-RELATED"/>
    <property type="match status" value="1"/>
</dbReference>
<dbReference type="PANTHER" id="PTHR10380">
    <property type="entry name" value="CUTICLE PROTEIN"/>
    <property type="match status" value="1"/>
</dbReference>
<evidence type="ECO:0000313" key="4">
    <source>
        <dbReference type="RefSeq" id="XP_030757677.1"/>
    </source>
</evidence>
<reference evidence="4" key="1">
    <citation type="submission" date="2025-08" db="UniProtKB">
        <authorList>
            <consortium name="RefSeq"/>
        </authorList>
    </citation>
    <scope>IDENTIFICATION</scope>
    <source>
        <tissue evidence="4">Gonads</tissue>
    </source>
</reference>
<proteinExistence type="predicted"/>
<organism evidence="3 4">
    <name type="scientific">Sitophilus oryzae</name>
    <name type="common">Rice weevil</name>
    <name type="synonym">Curculio oryzae</name>
    <dbReference type="NCBI Taxonomy" id="7048"/>
    <lineage>
        <taxon>Eukaryota</taxon>
        <taxon>Metazoa</taxon>
        <taxon>Ecdysozoa</taxon>
        <taxon>Arthropoda</taxon>
        <taxon>Hexapoda</taxon>
        <taxon>Insecta</taxon>
        <taxon>Pterygota</taxon>
        <taxon>Neoptera</taxon>
        <taxon>Endopterygota</taxon>
        <taxon>Coleoptera</taxon>
        <taxon>Polyphaga</taxon>
        <taxon>Cucujiformia</taxon>
        <taxon>Curculionidae</taxon>
        <taxon>Dryophthorinae</taxon>
        <taxon>Sitophilus</taxon>
    </lineage>
</organism>
<accession>A0A6J2Y1U2</accession>
<evidence type="ECO:0000256" key="2">
    <source>
        <dbReference type="PROSITE-ProRule" id="PRU00497"/>
    </source>
</evidence>
<evidence type="ECO:0000256" key="1">
    <source>
        <dbReference type="ARBA" id="ARBA00022460"/>
    </source>
</evidence>
<dbReference type="OrthoDB" id="6379191at2759"/>
<dbReference type="InParanoid" id="A0A6J2Y1U2"/>
<dbReference type="InterPro" id="IPR000618">
    <property type="entry name" value="Insect_cuticle"/>
</dbReference>
<dbReference type="KEGG" id="soy:115883450"/>
<dbReference type="GO" id="GO:0008010">
    <property type="term" value="F:structural constituent of chitin-based larval cuticle"/>
    <property type="evidence" value="ECO:0007669"/>
    <property type="project" value="TreeGrafter"/>
</dbReference>
<dbReference type="AlphaFoldDB" id="A0A6J2Y1U2"/>
<dbReference type="RefSeq" id="XP_030757677.1">
    <property type="nucleotide sequence ID" value="XM_030901817.1"/>
</dbReference>
<dbReference type="PRINTS" id="PR00947">
    <property type="entry name" value="CUTICLE"/>
</dbReference>
<evidence type="ECO:0000313" key="3">
    <source>
        <dbReference type="Proteomes" id="UP000504635"/>
    </source>
</evidence>
<dbReference type="InterPro" id="IPR031311">
    <property type="entry name" value="CHIT_BIND_RR_consensus"/>
</dbReference>